<dbReference type="EMBL" id="ML987190">
    <property type="protein sequence ID" value="KAF2254319.1"/>
    <property type="molecule type" value="Genomic_DNA"/>
</dbReference>
<keyword evidence="2" id="KW-1185">Reference proteome</keyword>
<gene>
    <name evidence="1" type="ORF">BU26DRAFT_559016</name>
</gene>
<evidence type="ECO:0000313" key="2">
    <source>
        <dbReference type="Proteomes" id="UP000800094"/>
    </source>
</evidence>
<proteinExistence type="predicted"/>
<dbReference type="Proteomes" id="UP000800094">
    <property type="component" value="Unassembled WGS sequence"/>
</dbReference>
<dbReference type="GeneID" id="54585981"/>
<accession>A0A6A6IV62</accession>
<protein>
    <submittedName>
        <fullName evidence="1">Uncharacterized protein</fullName>
    </submittedName>
</protein>
<organism evidence="1 2">
    <name type="scientific">Trematosphaeria pertusa</name>
    <dbReference type="NCBI Taxonomy" id="390896"/>
    <lineage>
        <taxon>Eukaryota</taxon>
        <taxon>Fungi</taxon>
        <taxon>Dikarya</taxon>
        <taxon>Ascomycota</taxon>
        <taxon>Pezizomycotina</taxon>
        <taxon>Dothideomycetes</taxon>
        <taxon>Pleosporomycetidae</taxon>
        <taxon>Pleosporales</taxon>
        <taxon>Massarineae</taxon>
        <taxon>Trematosphaeriaceae</taxon>
        <taxon>Trematosphaeria</taxon>
    </lineage>
</organism>
<reference evidence="1" key="1">
    <citation type="journal article" date="2020" name="Stud. Mycol.">
        <title>101 Dothideomycetes genomes: a test case for predicting lifestyles and emergence of pathogens.</title>
        <authorList>
            <person name="Haridas S."/>
            <person name="Albert R."/>
            <person name="Binder M."/>
            <person name="Bloem J."/>
            <person name="Labutti K."/>
            <person name="Salamov A."/>
            <person name="Andreopoulos B."/>
            <person name="Baker S."/>
            <person name="Barry K."/>
            <person name="Bills G."/>
            <person name="Bluhm B."/>
            <person name="Cannon C."/>
            <person name="Castanera R."/>
            <person name="Culley D."/>
            <person name="Daum C."/>
            <person name="Ezra D."/>
            <person name="Gonzalez J."/>
            <person name="Henrissat B."/>
            <person name="Kuo A."/>
            <person name="Liang C."/>
            <person name="Lipzen A."/>
            <person name="Lutzoni F."/>
            <person name="Magnuson J."/>
            <person name="Mondo S."/>
            <person name="Nolan M."/>
            <person name="Ohm R."/>
            <person name="Pangilinan J."/>
            <person name="Park H.-J."/>
            <person name="Ramirez L."/>
            <person name="Alfaro M."/>
            <person name="Sun H."/>
            <person name="Tritt A."/>
            <person name="Yoshinaga Y."/>
            <person name="Zwiers L.-H."/>
            <person name="Turgeon B."/>
            <person name="Goodwin S."/>
            <person name="Spatafora J."/>
            <person name="Crous P."/>
            <person name="Grigoriev I."/>
        </authorList>
    </citation>
    <scope>NUCLEOTIDE SEQUENCE</scope>
    <source>
        <strain evidence="1">CBS 122368</strain>
    </source>
</reference>
<name>A0A6A6IV62_9PLEO</name>
<dbReference type="RefSeq" id="XP_033689323.1">
    <property type="nucleotide sequence ID" value="XM_033832651.1"/>
</dbReference>
<evidence type="ECO:0000313" key="1">
    <source>
        <dbReference type="EMBL" id="KAF2254319.1"/>
    </source>
</evidence>
<dbReference type="AlphaFoldDB" id="A0A6A6IV62"/>
<sequence>MKITQLNLVGFGLRITDFKAQTPRPEKTFRVWSICPDGWQPLVPGAYARPTRSRPQQMTGLLVPGDRIRDSGQDFVDGSLVLGGLGGHEVEGIVSLPVSSRDEARLLSSSDQQPRLSLQISAYLAHHEAFLYGDYWSTIRTQADIMEERASAEEQGIVHSELGALRPCLRRQISSLPNSDLYEWADRQQIDPPQRMEVHWLTVPRPPRSASAPAQGRCR</sequence>